<dbReference type="Proteomes" id="UP000054691">
    <property type="component" value="Unassembled WGS sequence"/>
</dbReference>
<dbReference type="AlphaFoldDB" id="A0A378JEZ1"/>
<dbReference type="Proteomes" id="UP000254476">
    <property type="component" value="Unassembled WGS sequence"/>
</dbReference>
<dbReference type="RefSeq" id="WP_058499661.1">
    <property type="nucleotide sequence ID" value="NZ_CAAAHW010000020.1"/>
</dbReference>
<evidence type="ECO:0000313" key="3">
    <source>
        <dbReference type="Proteomes" id="UP000054691"/>
    </source>
</evidence>
<protein>
    <recommendedName>
        <fullName evidence="5">Dot/Icm secretion system substrate</fullName>
    </recommendedName>
</protein>
<evidence type="ECO:0000313" key="4">
    <source>
        <dbReference type="Proteomes" id="UP000254476"/>
    </source>
</evidence>
<dbReference type="EMBL" id="UGOB01000001">
    <property type="protein sequence ID" value="STX45561.1"/>
    <property type="molecule type" value="Genomic_DNA"/>
</dbReference>
<gene>
    <name evidence="1" type="ORF">Lgra_2540</name>
    <name evidence="2" type="ORF">NCTC12388_02302</name>
</gene>
<dbReference type="OrthoDB" id="5652089at2"/>
<proteinExistence type="predicted"/>
<dbReference type="EMBL" id="LNYE01000028">
    <property type="protein sequence ID" value="KTD06597.1"/>
    <property type="molecule type" value="Genomic_DNA"/>
</dbReference>
<name>A0A378JEZ1_9GAMM</name>
<accession>A0A378JEZ1</accession>
<reference evidence="2 4" key="2">
    <citation type="submission" date="2018-06" db="EMBL/GenBank/DDBJ databases">
        <authorList>
            <consortium name="Pathogen Informatics"/>
            <person name="Doyle S."/>
        </authorList>
    </citation>
    <scope>NUCLEOTIDE SEQUENCE [LARGE SCALE GENOMIC DNA]</scope>
    <source>
        <strain evidence="2 4">NCTC12388</strain>
    </source>
</reference>
<organism evidence="2 4">
    <name type="scientific">Legionella gratiana</name>
    <dbReference type="NCBI Taxonomy" id="45066"/>
    <lineage>
        <taxon>Bacteria</taxon>
        <taxon>Pseudomonadati</taxon>
        <taxon>Pseudomonadota</taxon>
        <taxon>Gammaproteobacteria</taxon>
        <taxon>Legionellales</taxon>
        <taxon>Legionellaceae</taxon>
        <taxon>Legionella</taxon>
    </lineage>
</organism>
<evidence type="ECO:0008006" key="5">
    <source>
        <dbReference type="Google" id="ProtNLM"/>
    </source>
</evidence>
<evidence type="ECO:0000313" key="2">
    <source>
        <dbReference type="EMBL" id="STX45561.1"/>
    </source>
</evidence>
<keyword evidence="3" id="KW-1185">Reference proteome</keyword>
<sequence>MFDKTNPLSDTGFQQYKQAFRNTFLLNLENHLKLPYDPKGADNQPYKVIEKSKNTAATFSRIFDEYKVPLPSYEEFKKYIEAPSCIGAYMQSLMDELVPQILNEDKTALNSRIIDAINHNNKDNYRLMLQKANNDPKQLARLFIQAIVVGYSQQMLDEVKKDPNPDTQIAWFNNEGAEFTIVSRLVTIDGLSEFAQKPLPLDEEEQRSRMQKLMDVYGGEENAPKALKDKYQRFNDSFDISKIKALEAYLDALNSALKEENLKNLSEEKVQELYKLVEENISLVPLDALLHKKCYPK</sequence>
<reference evidence="1 3" key="1">
    <citation type="submission" date="2015-11" db="EMBL/GenBank/DDBJ databases">
        <title>Genomic analysis of 38 Legionella species identifies large and diverse effector repertoires.</title>
        <authorList>
            <person name="Burstein D."/>
            <person name="Amaro F."/>
            <person name="Zusman T."/>
            <person name="Lifshitz Z."/>
            <person name="Cohen O."/>
            <person name="Gilbert J.A."/>
            <person name="Pupko T."/>
            <person name="Shuman H.A."/>
            <person name="Segal G."/>
        </authorList>
    </citation>
    <scope>NUCLEOTIDE SEQUENCE [LARGE SCALE GENOMIC DNA]</scope>
    <source>
        <strain evidence="1 3">Lyon 8420412</strain>
    </source>
</reference>
<evidence type="ECO:0000313" key="1">
    <source>
        <dbReference type="EMBL" id="KTD06597.1"/>
    </source>
</evidence>